<accession>A0A8J8C887</accession>
<dbReference type="InterPro" id="IPR036291">
    <property type="entry name" value="NAD(P)-bd_dom_sf"/>
</dbReference>
<dbReference type="Proteomes" id="UP000783863">
    <property type="component" value="Unassembled WGS sequence"/>
</dbReference>
<dbReference type="PANTHER" id="PTHR43818:SF11">
    <property type="entry name" value="BCDNA.GH03377"/>
    <property type="match status" value="1"/>
</dbReference>
<keyword evidence="4" id="KW-1185">Reference proteome</keyword>
<dbReference type="SUPFAM" id="SSF55347">
    <property type="entry name" value="Glyceraldehyde-3-phosphate dehydrogenase-like, C-terminal domain"/>
    <property type="match status" value="1"/>
</dbReference>
<proteinExistence type="predicted"/>
<name>A0A8J8C887_9EURY</name>
<reference evidence="3" key="1">
    <citation type="submission" date="2021-06" db="EMBL/GenBank/DDBJ databases">
        <title>Halomicroarcula sp. F24A a new haloarchaeum isolated from saline soil.</title>
        <authorList>
            <person name="Duran-Viseras A."/>
            <person name="Sanchez-Porro C."/>
            <person name="Ventosa A."/>
        </authorList>
    </citation>
    <scope>NUCLEOTIDE SEQUENCE</scope>
    <source>
        <strain evidence="3">F24A</strain>
    </source>
</reference>
<dbReference type="PANTHER" id="PTHR43818">
    <property type="entry name" value="BCDNA.GH03377"/>
    <property type="match status" value="1"/>
</dbReference>
<dbReference type="SUPFAM" id="SSF51735">
    <property type="entry name" value="NAD(P)-binding Rossmann-fold domains"/>
    <property type="match status" value="1"/>
</dbReference>
<dbReference type="AlphaFoldDB" id="A0A8J8C887"/>
<dbReference type="GO" id="GO:0016491">
    <property type="term" value="F:oxidoreductase activity"/>
    <property type="evidence" value="ECO:0007669"/>
    <property type="project" value="UniProtKB-KW"/>
</dbReference>
<dbReference type="GO" id="GO:0000166">
    <property type="term" value="F:nucleotide binding"/>
    <property type="evidence" value="ECO:0007669"/>
    <property type="project" value="InterPro"/>
</dbReference>
<gene>
    <name evidence="3" type="ORF">EGD98_04320</name>
</gene>
<dbReference type="RefSeq" id="WP_220587122.1">
    <property type="nucleotide sequence ID" value="NZ_RKLQ01000001.1"/>
</dbReference>
<evidence type="ECO:0000259" key="2">
    <source>
        <dbReference type="Pfam" id="PF01408"/>
    </source>
</evidence>
<sequence>MGYNIGFIGTGADPDDPDQDGFAMAYRHAAGYEALDNCQLTACADIVRENAERFAVEYHIEHVYKQYERMLAETQPDIVSVCVPPGLHADIVIDCAETGVPDAIHCEKPMAKTWGDCRAMVEACEAEGVQLSFNHQKRFGGPVREAKRLLEDGAIGELERLEFSEEHLYDTGTHVFDICSYMTDGEPVDWVMGQVDYREENVWFGAHNENHGLTTWAYADGTRGLAMTGAGSDFVDCYLRLRGSEGCLEIGATGGPPLRLRQGNGWTGVDTNREGIHGTAPSRLGRVRNRLVDALPFVATDSGPSATYTERAIAEVVGALDAGRPPEIGGRAALRSTELIFASWESARRRARIDLPLDIDDNPLESMVEAGELSPQPAD</sequence>
<evidence type="ECO:0000256" key="1">
    <source>
        <dbReference type="ARBA" id="ARBA00023002"/>
    </source>
</evidence>
<dbReference type="Pfam" id="PF01408">
    <property type="entry name" value="GFO_IDH_MocA"/>
    <property type="match status" value="1"/>
</dbReference>
<dbReference type="Gene3D" id="3.40.50.720">
    <property type="entry name" value="NAD(P)-binding Rossmann-like Domain"/>
    <property type="match status" value="1"/>
</dbReference>
<evidence type="ECO:0000313" key="3">
    <source>
        <dbReference type="EMBL" id="MBX0302894.1"/>
    </source>
</evidence>
<dbReference type="EMBL" id="RKLQ01000001">
    <property type="protein sequence ID" value="MBX0302894.1"/>
    <property type="molecule type" value="Genomic_DNA"/>
</dbReference>
<evidence type="ECO:0000313" key="4">
    <source>
        <dbReference type="Proteomes" id="UP000783863"/>
    </source>
</evidence>
<dbReference type="Gene3D" id="3.30.360.10">
    <property type="entry name" value="Dihydrodipicolinate Reductase, domain 2"/>
    <property type="match status" value="1"/>
</dbReference>
<protein>
    <submittedName>
        <fullName evidence="3">Gfo/Idh/MocA family oxidoreductase</fullName>
    </submittedName>
</protein>
<dbReference type="InterPro" id="IPR050463">
    <property type="entry name" value="Gfo/Idh/MocA_oxidrdct_glycsds"/>
</dbReference>
<organism evidence="3 4">
    <name type="scientific">Haloarcula salinisoli</name>
    <dbReference type="NCBI Taxonomy" id="2487746"/>
    <lineage>
        <taxon>Archaea</taxon>
        <taxon>Methanobacteriati</taxon>
        <taxon>Methanobacteriota</taxon>
        <taxon>Stenosarchaea group</taxon>
        <taxon>Halobacteria</taxon>
        <taxon>Halobacteriales</taxon>
        <taxon>Haloarculaceae</taxon>
        <taxon>Haloarcula</taxon>
    </lineage>
</organism>
<dbReference type="InterPro" id="IPR000683">
    <property type="entry name" value="Gfo/Idh/MocA-like_OxRdtase_N"/>
</dbReference>
<comment type="caution">
    <text evidence="3">The sequence shown here is derived from an EMBL/GenBank/DDBJ whole genome shotgun (WGS) entry which is preliminary data.</text>
</comment>
<feature type="domain" description="Gfo/Idh/MocA-like oxidoreductase N-terminal" evidence="2">
    <location>
        <begin position="24"/>
        <end position="135"/>
    </location>
</feature>
<keyword evidence="1" id="KW-0560">Oxidoreductase</keyword>